<keyword evidence="1" id="KW-0812">Transmembrane</keyword>
<keyword evidence="1" id="KW-0472">Membrane</keyword>
<name>A0AB33IRX8_9BACT</name>
<protein>
    <recommendedName>
        <fullName evidence="3">Ubiquitin carboxyl-hydrolase</fullName>
    </recommendedName>
</protein>
<gene>
    <name evidence="2" type="ORF">GTC17253_22750</name>
</gene>
<reference evidence="2" key="1">
    <citation type="submission" date="2024-07" db="EMBL/GenBank/DDBJ databases">
        <title>Complete genome sequence of Prevotella sp. YM-2024 GTC17253.</title>
        <authorList>
            <person name="Hayashi M."/>
            <person name="Muto Y."/>
            <person name="Tanaka K."/>
            <person name="Niwa H."/>
        </authorList>
    </citation>
    <scope>NUCLEOTIDE SEQUENCE</scope>
    <source>
        <strain evidence="2">GTC17253</strain>
    </source>
</reference>
<organism evidence="2">
    <name type="scientific">Prevotella sp. GTC17253</name>
    <dbReference type="NCBI Taxonomy" id="3236793"/>
    <lineage>
        <taxon>Bacteria</taxon>
        <taxon>Pseudomonadati</taxon>
        <taxon>Bacteroidota</taxon>
        <taxon>Bacteroidia</taxon>
        <taxon>Bacteroidales</taxon>
        <taxon>Prevotellaceae</taxon>
        <taxon>Prevotella</taxon>
    </lineage>
</organism>
<dbReference type="AlphaFoldDB" id="A0AB33IRX8"/>
<accession>A0AB33IRX8</accession>
<dbReference type="EMBL" id="AP035785">
    <property type="protein sequence ID" value="BFO72309.1"/>
    <property type="molecule type" value="Genomic_DNA"/>
</dbReference>
<sequence length="95" mass="11343">MNFFKQPKPRGFHHEMIYVDERSERLAEIERRARCELGMMQEEGYSPDKIRQALHQATPRVQRRRQHRLMQGNALGFGLLVVLILLLVLLWVYLI</sequence>
<evidence type="ECO:0000313" key="2">
    <source>
        <dbReference type="EMBL" id="BFO72309.1"/>
    </source>
</evidence>
<evidence type="ECO:0000256" key="1">
    <source>
        <dbReference type="SAM" id="Phobius"/>
    </source>
</evidence>
<feature type="transmembrane region" description="Helical" evidence="1">
    <location>
        <begin position="74"/>
        <end position="94"/>
    </location>
</feature>
<evidence type="ECO:0008006" key="3">
    <source>
        <dbReference type="Google" id="ProtNLM"/>
    </source>
</evidence>
<proteinExistence type="predicted"/>
<keyword evidence="1" id="KW-1133">Transmembrane helix</keyword>